<sequence>MNDYACDWPIWWAEGLQAQPEDLDLSGDLEEKVRAWARHFHEHFDHLSHWDCDQAKQTHARLAREIEAELTTQIGRDLEVRADLWELRD</sequence>
<reference evidence="1 2" key="1">
    <citation type="submission" date="2022-07" db="EMBL/GenBank/DDBJ databases">
        <title>Novel species in genus cellulomonas.</title>
        <authorList>
            <person name="Ye L."/>
        </authorList>
    </citation>
    <scope>NUCLEOTIDE SEQUENCE [LARGE SCALE GENOMIC DNA]</scope>
    <source>
        <strain evidence="2">zg-Y338</strain>
    </source>
</reference>
<dbReference type="Proteomes" id="UP001316189">
    <property type="component" value="Chromosome"/>
</dbReference>
<gene>
    <name evidence="1" type="ORF">NP064_16390</name>
</gene>
<dbReference type="EMBL" id="CP101988">
    <property type="protein sequence ID" value="UUI75316.1"/>
    <property type="molecule type" value="Genomic_DNA"/>
</dbReference>
<proteinExistence type="predicted"/>
<accession>A0ABY5KXT5</accession>
<protein>
    <submittedName>
        <fullName evidence="1">Uncharacterized protein</fullName>
    </submittedName>
</protein>
<keyword evidence="2" id="KW-1185">Reference proteome</keyword>
<name>A0ABY5KXT5_9CELL</name>
<dbReference type="RefSeq" id="WP_256813711.1">
    <property type="nucleotide sequence ID" value="NZ_CP101988.1"/>
</dbReference>
<evidence type="ECO:0000313" key="2">
    <source>
        <dbReference type="Proteomes" id="UP001316189"/>
    </source>
</evidence>
<organism evidence="1 2">
    <name type="scientific">Cellulomonas chengniuliangii</name>
    <dbReference type="NCBI Taxonomy" id="2968084"/>
    <lineage>
        <taxon>Bacteria</taxon>
        <taxon>Bacillati</taxon>
        <taxon>Actinomycetota</taxon>
        <taxon>Actinomycetes</taxon>
        <taxon>Micrococcales</taxon>
        <taxon>Cellulomonadaceae</taxon>
        <taxon>Cellulomonas</taxon>
    </lineage>
</organism>
<evidence type="ECO:0000313" key="1">
    <source>
        <dbReference type="EMBL" id="UUI75316.1"/>
    </source>
</evidence>